<feature type="compositionally biased region" description="Basic and acidic residues" evidence="1">
    <location>
        <begin position="1"/>
        <end position="22"/>
    </location>
</feature>
<feature type="compositionally biased region" description="Polar residues" evidence="1">
    <location>
        <begin position="2587"/>
        <end position="2596"/>
    </location>
</feature>
<feature type="region of interest" description="Disordered" evidence="1">
    <location>
        <begin position="1298"/>
        <end position="1401"/>
    </location>
</feature>
<feature type="region of interest" description="Disordered" evidence="1">
    <location>
        <begin position="1710"/>
        <end position="1758"/>
    </location>
</feature>
<organism evidence="2 3">
    <name type="scientific">Tropilaelaps mercedesae</name>
    <dbReference type="NCBI Taxonomy" id="418985"/>
    <lineage>
        <taxon>Eukaryota</taxon>
        <taxon>Metazoa</taxon>
        <taxon>Ecdysozoa</taxon>
        <taxon>Arthropoda</taxon>
        <taxon>Chelicerata</taxon>
        <taxon>Arachnida</taxon>
        <taxon>Acari</taxon>
        <taxon>Parasitiformes</taxon>
        <taxon>Mesostigmata</taxon>
        <taxon>Gamasina</taxon>
        <taxon>Dermanyssoidea</taxon>
        <taxon>Laelapidae</taxon>
        <taxon>Tropilaelaps</taxon>
    </lineage>
</organism>
<feature type="compositionally biased region" description="Polar residues" evidence="1">
    <location>
        <begin position="1790"/>
        <end position="1801"/>
    </location>
</feature>
<feature type="compositionally biased region" description="Basic and acidic residues" evidence="1">
    <location>
        <begin position="812"/>
        <end position="826"/>
    </location>
</feature>
<feature type="region of interest" description="Disordered" evidence="1">
    <location>
        <begin position="2489"/>
        <end position="2521"/>
    </location>
</feature>
<feature type="compositionally biased region" description="Low complexity" evidence="1">
    <location>
        <begin position="1835"/>
        <end position="1846"/>
    </location>
</feature>
<sequence length="3212" mass="356834">MSDREESPEGESFHSFEAHVDAESSSLYGDPEFFSDTYGDAEIGVNRPDKERDAIVPNNGSVKRVIEDHPPTTEVIDEMAVLRARLEAMSSYASHDEDVPSSESRSEIVGMGRSFENASVSQKDNKHYSSGGYLDSYLNMVPSKPPPDRKRQRELSLTRAHEQRKRESGFSESVDAAQVKVSARDVPFELQLPDFNHGYTEPGTILARGVEYMEESYTMEFRSRSPDSFSNQPEISRSLIPSEFERGAMGRFEFNIDDYHSDQFERVSRETDDIIRQIAATLGDAQTSVKHFDAMQEENVEYPDFRDDEDPILQNRFVLDEAEMELSPSPDASFSQLRVSGGRRMSFEQSGIETRFTAAELEDERTPSPEAQTVPFREKFGNVRKDSTMEKLESLLGSHAPEKAFLDTETMEEISTYGRIRKIKKQRSEDQRILDEFDRHFDLCFDDSGEEDEFVSINDAEDVEDRAAGRIPEDFYTEMLQRERPFAAATNDLCKDFGAVKSPVGSDSSTSHTAAENNRLALTEEHFDLQRSCEVLDLVEAARCNMPIHMERRKSFYDELSDHIEPRRSLDGQCKTRAITPSGEVMTLELPKLRLQTQKSDASTADSEALFVPVGAEKEKSQSPSRDEGIRASRGFFEELDIFELEEKAKQQRSIPFEDSHIRIGSVPDTVADRPKTPIKAWRAELNLKTGEKMYESERYDGKDRNPDYGEAFGRFPVRNFFQDQHTYEAFERKSRRDYPIRGKPRDANYERVSQKQKFVNAPATTITSAFSAKVIDSDSYSELPPTTEKKMATFPRKNEKRRRKTSLQGGRVDKTPPRGTSKDRFLKEVDSRIYISSPEAEQKRLQDWRANFHQFPLSSESTEAPPACLDGSLPMKIPSYELMESPGTSLSQEAPARTVSLRGRHRAGANLLDPHSKYRSSMTRTQSIESAEEWSQSGYFVKPPPRRVRSRQSINSSHSAANDLLNIETVASEHSETKEVTGLVPDQMADSNMFENNHLGIGPPDPPKRTRSISRSINRLDDVNPDPKFTPKLVPANFQKPVIPRRRSRSTSVHRPSLNDYDKFNKIVDAKQAGSSLEQHGHSDAMDTNFSSVQQTPIAPSNVIAGSAADSDKIISVADGTTEEVVGTANESGELATGPHETKDHQKVIMKIKRSLNKEAEQKKSGNDEIQKFPTTEADTVNAVDLRGDTSPLSRVNDKAPYSDEESAYSDEEMSSAFTVTFKPGTKIVDIEETPVQSSKSSSRRSSNSGVDERHRSRTRRNQELLQKALQGMDENRDITENIAELSVDADFTDAIDNLPEDVESMPAKAKNGDPQSASNGEPVTVAQQASTPADKQVHKTSIATSDVPEEKPDTASIQSLTKRAGESKGQPPQVDEIIYKTRTDSPYSTKRDKTYYSDTGETMSTASHVTAIEKPTIEIVRSSSVESGYEVVDMSGSGSKPKAPQRHRRSSATGSAIGSSRDLKIMSQDKFGLVKPTYSDINEWARRALSSDDEVSSYHEDPHIERRFDETLEAIDKILTRTPREELEQPAEPTRPSLSKYEELSNLRDVLRQRLEQRNLARTASLVEKKATNVKENVDEKAAAIDNKGTESILLGKDDAITGVYLDGVIGALNSGDLHLTQNYEAVDQKGKDQSGNLIEGIIRGFRRSTDVGNHSEAVKKQESKDGFPSRGFFGDLMQKIQDKFEDISGEFRDAEARKRNSLVMPSIQVSSDKDNCTMDSGRPKSAMSGVSSELGVPDRGRSPLPKSLAQPRIRMEYTTDSEVSVDYETRYKRPFPRRRRTRDPLFDSSSDVPNSSTNEDFDSFFRLGSQRRRSQPSFMMLDTPKPPKRTKSTSNLSSSSLSVPPLPPKRVCSDHLLAPQVPRRTKSKERLARGKPPPLPMKSAHGKVPVLPPVESATATLVSPDRWQKGRLVHQQSVGVHLESNAAKEEVKATMTSHQDLIVTTDAATVTSLGPKHSIVLETKPAPVTLTSAIGVTPETPECILDSIAPLDLHIPDNDSTGIATRDQTLQFQDAVSDLPWAPTFPSTLAEPSAVRSLAPQENSSKTGKYAKLDIGRPVARRRRRRDTDEEGDIFYNAFDIESQHGTQLDASIGITQCSAVKPVLSRGSNSDYEIAVPSETEEKGLKERSPHPNAESEKNKNRETANFTELETTKFKRADSILGKDSHFTNATQAIQTAQNKDALYSIPKAELEFEAFSTKEGPFPGVKRAQEKTTNFLLDTTVSEDMGFAGVYVPGMVLCHNGPTEKEPRKIQAERELYGEEQRNIGGIEPYSDESSMTGVHLRGSAFEEFLQGKALANAKEERASTRMHPLQEFKGADGETQDKPSLYPPGVNPQGAYLGQKTGQVAHTVAPFPDPLHYGTETRGALPQTDGTTDKSQLSLADEIISPTTNLAGMGPQGMYLHGETGKMVYTGSGPQAEKIIRDYQQQGAPGIPQKNTRDRDILGIERIQDRFDAMMENEVGTAKLIIKSGQQPIYSKANKAVKDNAPLPPTKVRREQHGKGISSTRTNSQNASGQLRLMNAPKISVSCGDVSDGGTEKSLLSRLIPIRTKKKKKPQFLKIDPEQLARLPTMRPATPEPASPTKNFLTVENPNAPPQRSEEGSSGETFTKRLIRRGSNALMGLTGSFRRHRSSSYIEGSVPVDSPYQATVLDTTDGTSLNVKDPTQTLGSSPSILRYSEHASRGRSAEPRAASAEKSIKVQFISSPVHGRTLKSETKPTNAEADPLFEEPVGPMVIDVTPSRQDIAFPVHGRKLKLATEGIAQPIRPTEESYLFSQYNDGEGARGRIPDIDFRTQVTGLGCGDEKRGSIDDEFERDIFIPKQPKPPVSLTKMLKGALTGKGLPWSSQLGGREWARKRQSRMELKSGSNSLLGAVQVGAAGVESRSIFGEEARLRQAEEDAQKPKKMGRTISLADLMDIRQSFRNEELARMVAGAPPEAVLAHVKASPYVDSMTMETVKKLLVPDFTKIRERLEERFRKKIPKEKIEKNYQPFRFDRGVALPKEEVTYERQGPLRMDSVRNRIELPDLTDLTVQALYGGSTYEATPASYTEDQEGAASKPLTLTLPDQPPAVNRFDVLAPAAPDSGRSAHEVIQEAARIAAQPPPTPQIPPLTLPIEAMATLPMLPVTTAERLVPGVHIPTEPAKRTVEVPEPDFDLCNRRSSLILVNARDLDLVRPQRLNELTSVNVNIKRLRQKLPTYKNLMAAEV</sequence>
<feature type="region of interest" description="Disordered" evidence="1">
    <location>
        <begin position="1432"/>
        <end position="1460"/>
    </location>
</feature>
<keyword evidence="3" id="KW-1185">Reference proteome</keyword>
<feature type="compositionally biased region" description="Basic and acidic residues" evidence="1">
    <location>
        <begin position="1379"/>
        <end position="1397"/>
    </location>
</feature>
<dbReference type="Proteomes" id="UP000192247">
    <property type="component" value="Unassembled WGS sequence"/>
</dbReference>
<feature type="region of interest" description="Disordered" evidence="1">
    <location>
        <begin position="1"/>
        <end position="72"/>
    </location>
</feature>
<protein>
    <submittedName>
        <fullName evidence="2">Uncharacterized protein</fullName>
    </submittedName>
</protein>
<comment type="caution">
    <text evidence="2">The sequence shown here is derived from an EMBL/GenBank/DDBJ whole genome shotgun (WGS) entry which is preliminary data.</text>
</comment>
<accession>A0A1V9Y1G9</accession>
<feature type="compositionally biased region" description="Basic and acidic residues" evidence="1">
    <location>
        <begin position="146"/>
        <end position="169"/>
    </location>
</feature>
<feature type="region of interest" description="Disordered" evidence="1">
    <location>
        <begin position="2559"/>
        <end position="2611"/>
    </location>
</feature>
<feature type="compositionally biased region" description="Low complexity" evidence="1">
    <location>
        <begin position="1239"/>
        <end position="1250"/>
    </location>
</feature>
<evidence type="ECO:0000313" key="3">
    <source>
        <dbReference type="Proteomes" id="UP000192247"/>
    </source>
</evidence>
<dbReference type="EMBL" id="MNPL01000950">
    <property type="protein sequence ID" value="OQR79572.1"/>
    <property type="molecule type" value="Genomic_DNA"/>
</dbReference>
<feature type="region of interest" description="Disordered" evidence="1">
    <location>
        <begin position="2115"/>
        <end position="2150"/>
    </location>
</feature>
<gene>
    <name evidence="2" type="ORF">BIW11_00131</name>
</gene>
<reference evidence="2 3" key="1">
    <citation type="journal article" date="2017" name="Gigascience">
        <title>Draft genome of the honey bee ectoparasitic mite, Tropilaelaps mercedesae, is shaped by the parasitic life history.</title>
        <authorList>
            <person name="Dong X."/>
            <person name="Armstrong S.D."/>
            <person name="Xia D."/>
            <person name="Makepeace B.L."/>
            <person name="Darby A.C."/>
            <person name="Kadowaki T."/>
        </authorList>
    </citation>
    <scope>NUCLEOTIDE SEQUENCE [LARGE SCALE GENOMIC DNA]</scope>
    <source>
        <strain evidence="2">Wuxi-XJTLU</strain>
    </source>
</reference>
<feature type="compositionally biased region" description="Acidic residues" evidence="1">
    <location>
        <begin position="1204"/>
        <end position="1215"/>
    </location>
</feature>
<feature type="region of interest" description="Disordered" evidence="1">
    <location>
        <begin position="1158"/>
        <end position="1265"/>
    </location>
</feature>
<evidence type="ECO:0000256" key="1">
    <source>
        <dbReference type="SAM" id="MobiDB-lite"/>
    </source>
</evidence>
<feature type="region of interest" description="Disordered" evidence="1">
    <location>
        <begin position="780"/>
        <end position="826"/>
    </location>
</feature>
<evidence type="ECO:0000313" key="2">
    <source>
        <dbReference type="EMBL" id="OQR79572.1"/>
    </source>
</evidence>
<feature type="compositionally biased region" description="Polar residues" evidence="1">
    <location>
        <begin position="2508"/>
        <end position="2520"/>
    </location>
</feature>
<name>A0A1V9Y1G9_9ACAR</name>
<dbReference type="InParanoid" id="A0A1V9Y1G9"/>
<feature type="region of interest" description="Disordered" evidence="1">
    <location>
        <begin position="1778"/>
        <end position="1892"/>
    </location>
</feature>
<feature type="region of interest" description="Disordered" evidence="1">
    <location>
        <begin position="117"/>
        <end position="176"/>
    </location>
</feature>
<proteinExistence type="predicted"/>
<feature type="compositionally biased region" description="Basic and acidic residues" evidence="1">
    <location>
        <begin position="1158"/>
        <end position="1172"/>
    </location>
</feature>
<feature type="compositionally biased region" description="Polar residues" evidence="1">
    <location>
        <begin position="1315"/>
        <end position="1346"/>
    </location>
</feature>
<dbReference type="OrthoDB" id="10413451at2759"/>
<feature type="compositionally biased region" description="Basic and acidic residues" evidence="1">
    <location>
        <begin position="2124"/>
        <end position="2147"/>
    </location>
</feature>